<evidence type="ECO:0000313" key="9">
    <source>
        <dbReference type="EMBL" id="KAJ3439978.1"/>
    </source>
</evidence>
<feature type="domain" description="CP-type G" evidence="8">
    <location>
        <begin position="134"/>
        <end position="316"/>
    </location>
</feature>
<dbReference type="CDD" id="cd04178">
    <property type="entry name" value="Nucleostemin_like"/>
    <property type="match status" value="1"/>
</dbReference>
<evidence type="ECO:0000256" key="3">
    <source>
        <dbReference type="ARBA" id="ARBA00023054"/>
    </source>
</evidence>
<dbReference type="InterPro" id="IPR027417">
    <property type="entry name" value="P-loop_NTPase"/>
</dbReference>
<gene>
    <name evidence="9" type="ORF">M0812_16023</name>
</gene>
<feature type="coiled-coil region" evidence="6">
    <location>
        <begin position="528"/>
        <end position="570"/>
    </location>
</feature>
<proteinExistence type="predicted"/>
<evidence type="ECO:0000313" key="10">
    <source>
        <dbReference type="Proteomes" id="UP001146793"/>
    </source>
</evidence>
<dbReference type="PANTHER" id="PTHR11089">
    <property type="entry name" value="GTP-BINDING PROTEIN-RELATED"/>
    <property type="match status" value="1"/>
</dbReference>
<dbReference type="EMBL" id="JANTQA010000032">
    <property type="protein sequence ID" value="KAJ3439978.1"/>
    <property type="molecule type" value="Genomic_DNA"/>
</dbReference>
<keyword evidence="4" id="KW-0342">GTP-binding</keyword>
<comment type="subcellular location">
    <subcellularLocation>
        <location evidence="1">Nucleus</location>
        <location evidence="1">Nucleolus</location>
    </subcellularLocation>
</comment>
<evidence type="ECO:0000256" key="2">
    <source>
        <dbReference type="ARBA" id="ARBA00022741"/>
    </source>
</evidence>
<organism evidence="9 10">
    <name type="scientific">Anaeramoeba flamelloides</name>
    <dbReference type="NCBI Taxonomy" id="1746091"/>
    <lineage>
        <taxon>Eukaryota</taxon>
        <taxon>Metamonada</taxon>
        <taxon>Anaeramoebidae</taxon>
        <taxon>Anaeramoeba</taxon>
    </lineage>
</organism>
<keyword evidence="2" id="KW-0547">Nucleotide-binding</keyword>
<dbReference type="GO" id="GO:0050793">
    <property type="term" value="P:regulation of developmental process"/>
    <property type="evidence" value="ECO:0007669"/>
    <property type="project" value="UniProtKB-ARBA"/>
</dbReference>
<evidence type="ECO:0000256" key="7">
    <source>
        <dbReference type="SAM" id="MobiDB-lite"/>
    </source>
</evidence>
<reference evidence="9" key="1">
    <citation type="submission" date="2022-08" db="EMBL/GenBank/DDBJ databases">
        <title>Novel sulphate-reducing endosymbionts in the free-living metamonad Anaeramoeba.</title>
        <authorList>
            <person name="Jerlstrom-Hultqvist J."/>
            <person name="Cepicka I."/>
            <person name="Gallot-Lavallee L."/>
            <person name="Salas-Leiva D."/>
            <person name="Curtis B.A."/>
            <person name="Zahonova K."/>
            <person name="Pipaliya S."/>
            <person name="Dacks J."/>
            <person name="Roger A.J."/>
        </authorList>
    </citation>
    <scope>NUCLEOTIDE SEQUENCE</scope>
    <source>
        <strain evidence="9">Busselton2</strain>
    </source>
</reference>
<name>A0AAV7ZE27_9EUKA</name>
<dbReference type="PRINTS" id="PR00326">
    <property type="entry name" value="GTP1OBG"/>
</dbReference>
<evidence type="ECO:0000259" key="8">
    <source>
        <dbReference type="PROSITE" id="PS51721"/>
    </source>
</evidence>
<keyword evidence="3 6" id="KW-0175">Coiled coil</keyword>
<dbReference type="Proteomes" id="UP001146793">
    <property type="component" value="Unassembled WGS sequence"/>
</dbReference>
<dbReference type="PROSITE" id="PS51721">
    <property type="entry name" value="G_CP"/>
    <property type="match status" value="1"/>
</dbReference>
<dbReference type="InterPro" id="IPR023179">
    <property type="entry name" value="GTP-bd_ortho_bundle_sf"/>
</dbReference>
<keyword evidence="5" id="KW-0539">Nucleus</keyword>
<dbReference type="GO" id="GO:0005525">
    <property type="term" value="F:GTP binding"/>
    <property type="evidence" value="ECO:0007669"/>
    <property type="project" value="UniProtKB-KW"/>
</dbReference>
<feature type="region of interest" description="Disordered" evidence="7">
    <location>
        <begin position="1"/>
        <end position="20"/>
    </location>
</feature>
<sequence>MTHRNKKYRKSTTRTRKKLKSKFVVEPKSKLQLRRAKRQSVKNVKRRQLSGIARHKLRRDLGLPNLNTTNKTNKIINQKNNLDTYADEAENENFEYEKLEENVKINWRNHKNLKKTSNKEQFDSVTEKSRRHYMKELQQVVTLSDVIIEVLDARDPIGCRCPAIERAIFSKHKDKIILLLINKIDLVPKENVVGWLKYLRKEFPTVAFKSNTQNQKSKLKRGESKSLNVKGSTACFGAEVLLDVLRKIASRQGGGKGTITCGVIGLPNTGKSSVINSLKRSRAVGVGSRAGFTKNITQVSIDKQIKIWDCPGVILSSESSSESDLCLRNAVKVEQLKDPIAPIEIILQKCNHEHLQSIYKIDPFQDAADFLKKIAKRRGMIKKGGFVKRKTAACTVIRDWNSGKIPYYTSPPVINEEDVGKTIESKIVQEWGKTFEINDLLDPEQLPSFIDNNQEYLQSQQNTQFVKIENDLRSENQFEIDPQAVKVIKEGNNPKSSNKFIHKQKKKEKFVSKRQQRIKEFDSQYKLIQNKQKKKLEEKNLLKKSKKNHNKLYNLNNNNTEKEVDNIEIEMEN</sequence>
<dbReference type="InterPro" id="IPR050755">
    <property type="entry name" value="TRAFAC_YlqF/YawG_RiboMat"/>
</dbReference>
<evidence type="ECO:0000256" key="1">
    <source>
        <dbReference type="ARBA" id="ARBA00004604"/>
    </source>
</evidence>
<dbReference type="SUPFAM" id="SSF52540">
    <property type="entry name" value="P-loop containing nucleoside triphosphate hydrolases"/>
    <property type="match status" value="1"/>
</dbReference>
<comment type="caution">
    <text evidence="9">The sequence shown here is derived from an EMBL/GenBank/DDBJ whole genome shotgun (WGS) entry which is preliminary data.</text>
</comment>
<dbReference type="PANTHER" id="PTHR11089:SF30">
    <property type="entry name" value="GUANINE NUCLEOTIDE-BINDING PROTEIN-LIKE 3 HOMOLOG"/>
    <property type="match status" value="1"/>
</dbReference>
<dbReference type="InterPro" id="IPR030378">
    <property type="entry name" value="G_CP_dom"/>
</dbReference>
<dbReference type="GO" id="GO:0005730">
    <property type="term" value="C:nucleolus"/>
    <property type="evidence" value="ECO:0007669"/>
    <property type="project" value="UniProtKB-SubCell"/>
</dbReference>
<dbReference type="GO" id="GO:0051239">
    <property type="term" value="P:regulation of multicellular organismal process"/>
    <property type="evidence" value="ECO:0007669"/>
    <property type="project" value="UniProtKB-ARBA"/>
</dbReference>
<evidence type="ECO:0000256" key="6">
    <source>
        <dbReference type="SAM" id="Coils"/>
    </source>
</evidence>
<dbReference type="Pfam" id="PF01926">
    <property type="entry name" value="MMR_HSR1"/>
    <property type="match status" value="1"/>
</dbReference>
<dbReference type="FunFam" id="3.40.50.300:FF:000571">
    <property type="entry name" value="Guanine nucleotide-binding protein-like NSN1"/>
    <property type="match status" value="1"/>
</dbReference>
<protein>
    <submittedName>
        <fullName evidence="9">Guanine nucleotide-binding protein-like 3</fullName>
    </submittedName>
</protein>
<dbReference type="Gene3D" id="3.40.50.300">
    <property type="entry name" value="P-loop containing nucleotide triphosphate hydrolases"/>
    <property type="match status" value="1"/>
</dbReference>
<accession>A0AAV7ZE27</accession>
<dbReference type="Gene3D" id="1.10.1580.10">
    <property type="match status" value="1"/>
</dbReference>
<dbReference type="InterPro" id="IPR006073">
    <property type="entry name" value="GTP-bd"/>
</dbReference>
<dbReference type="FunFam" id="1.10.1580.10:FF:000002">
    <property type="entry name" value="Guanine nucleotide-binding protein-like 3 (nucleolar)-like"/>
    <property type="match status" value="1"/>
</dbReference>
<evidence type="ECO:0000256" key="5">
    <source>
        <dbReference type="ARBA" id="ARBA00023242"/>
    </source>
</evidence>
<evidence type="ECO:0000256" key="4">
    <source>
        <dbReference type="ARBA" id="ARBA00023134"/>
    </source>
</evidence>
<dbReference type="AlphaFoldDB" id="A0AAV7ZE27"/>